<accession>A0A480APY9</accession>
<sequence>MGRIQTRLRTSPDTPLPGRRDLLRLGPAALGLAATGGSLLTAGCASTAPDGPARSDVVPFSTSDRVGALPEGWRLHVTRPDRPVTGYGLARIDGRMALHAQGTASTSGVRCDVDIDLAERPWLRWEWRVDQIPADATVADDDQDDSPARLVLGFAGDSGRLSLRDRLFADQVELFTGGTLPFATLCYVWDGQAARDTVLPYARSGRIRYLVVESGQGSTGQWHAYRRNVAADYQRVYGEPPGRLIGVGVLTDSDDLKGRAEAWYGDLVIE</sequence>
<dbReference type="AlphaFoldDB" id="A0A480APY9"/>
<dbReference type="PROSITE" id="PS51318">
    <property type="entry name" value="TAT"/>
    <property type="match status" value="1"/>
</dbReference>
<keyword evidence="3" id="KW-1185">Reference proteome</keyword>
<evidence type="ECO:0008006" key="4">
    <source>
        <dbReference type="Google" id="ProtNLM"/>
    </source>
</evidence>
<reference evidence="3" key="1">
    <citation type="submission" date="2019-03" db="EMBL/GenBank/DDBJ databases">
        <title>Aquabacterium pictum sp.nov., the first bacteriochlorophyll a-containing freshwater bacterium in the genus Aquabacterium of the class Betaproteobacteria.</title>
        <authorList>
            <person name="Hirose S."/>
            <person name="Tank M."/>
            <person name="Hara E."/>
            <person name="Tamaki H."/>
            <person name="Takaichi S."/>
            <person name="Haruta S."/>
            <person name="Hanada S."/>
        </authorList>
    </citation>
    <scope>NUCLEOTIDE SEQUENCE [LARGE SCALE GENOMIC DNA]</scope>
    <source>
        <strain evidence="3">W35</strain>
    </source>
</reference>
<protein>
    <recommendedName>
        <fullName evidence="4">DUF3047 domain-containing protein</fullName>
    </recommendedName>
</protein>
<evidence type="ECO:0000313" key="3">
    <source>
        <dbReference type="Proteomes" id="UP000301751"/>
    </source>
</evidence>
<organism evidence="2 3">
    <name type="scientific">Pseudaquabacterium pictum</name>
    <dbReference type="NCBI Taxonomy" id="2315236"/>
    <lineage>
        <taxon>Bacteria</taxon>
        <taxon>Pseudomonadati</taxon>
        <taxon>Pseudomonadota</taxon>
        <taxon>Betaproteobacteria</taxon>
        <taxon>Burkholderiales</taxon>
        <taxon>Sphaerotilaceae</taxon>
        <taxon>Pseudaquabacterium</taxon>
    </lineage>
</organism>
<evidence type="ECO:0000256" key="1">
    <source>
        <dbReference type="SAM" id="MobiDB-lite"/>
    </source>
</evidence>
<dbReference type="InterPro" id="IPR021409">
    <property type="entry name" value="DUF3047"/>
</dbReference>
<name>A0A480APY9_9BURK</name>
<dbReference type="Pfam" id="PF11249">
    <property type="entry name" value="DUF3047"/>
    <property type="match status" value="1"/>
</dbReference>
<gene>
    <name evidence="2" type="ORF">AQPW35_19410</name>
</gene>
<dbReference type="Proteomes" id="UP000301751">
    <property type="component" value="Unassembled WGS sequence"/>
</dbReference>
<feature type="region of interest" description="Disordered" evidence="1">
    <location>
        <begin position="1"/>
        <end position="20"/>
    </location>
</feature>
<dbReference type="RefSeq" id="WP_162520736.1">
    <property type="nucleotide sequence ID" value="NZ_BJCL01000004.1"/>
</dbReference>
<dbReference type="EMBL" id="BJCL01000004">
    <property type="protein sequence ID" value="GCL62860.1"/>
    <property type="molecule type" value="Genomic_DNA"/>
</dbReference>
<evidence type="ECO:0000313" key="2">
    <source>
        <dbReference type="EMBL" id="GCL62860.1"/>
    </source>
</evidence>
<dbReference type="InterPro" id="IPR006311">
    <property type="entry name" value="TAT_signal"/>
</dbReference>
<comment type="caution">
    <text evidence="2">The sequence shown here is derived from an EMBL/GenBank/DDBJ whole genome shotgun (WGS) entry which is preliminary data.</text>
</comment>
<proteinExistence type="predicted"/>